<dbReference type="EMBL" id="CP037452">
    <property type="protein sequence ID" value="QDV51796.1"/>
    <property type="molecule type" value="Genomic_DNA"/>
</dbReference>
<evidence type="ECO:0000313" key="3">
    <source>
        <dbReference type="EMBL" id="QDV51796.1"/>
    </source>
</evidence>
<keyword evidence="1" id="KW-0812">Transmembrane</keyword>
<feature type="domain" description="Peptidase M56" evidence="2">
    <location>
        <begin position="122"/>
        <end position="351"/>
    </location>
</feature>
<sequence length="1133" mass="125263">MFDAKIADFAVHVLLQSTVLISIGLLAVRVCGRQKPAVQSAILRVTLIAVLLCPFASLTLSNIGITSYALLPAWETPQIAGSANVSTPRTATSLPAEDLPSVINESTALPHAGQSQMLPSQIASSTFQNRNDSNFTNSSPAVTHSESNTVPANRFKTFAGWILSMTWMMGAIVLLMKLLLANREMIRVCRDSQPADAELQRLCRETSETLGLNSPEVKISASVHSPCLVGFWKPVILLPAQNRLTEPVLRDIFLHELAHLARRDCLFHLLARIATAILFFQPLVWRLSRRLEFIADDLCDDYVIQYGSGRKSYANTLVDFAEQLPALPLATEAGLAMVSLRSSLSRRIMRIMDSSRSLTLRLPARWVALIAVLGITATASAALIVNARSTSIVKNETKKEAIQPDQGRTVAATLEFVPQTSPVNTATKTVPNADTKQKTEVSTKSELQFQGRVVDPNGIPVKQATINYTNWDMPNKRILATTNEQGTFSFTIAPSDQLYKVLQKGGTFVALADGFGPAMKAAYDCETSGKLRKALLERNSNSHAPATMLEQLRKRILGGKSTFQLVADDLPLTGRIVNIDGQPVAGAKLQVAKLIGGVDERLDGWEQAAQTTGTDYYRLQQYLGMRLGSDVGGPTLDYMPTTMTDKNGEFIFKGLGRDRIVKLLISGPEIETSNVYARTRKGEMIEVPMEKRNPSLRKITYHPNSFTFVAGPSQPVEGIVRDSKTQKPMPGVTLQSYHLAGHRMSGWTEGIVHTISDKEGRYRLEGLPIGKNEVICLSPLDQPYLISKFVAETEAGGTPLQKNIELTRGIWVEGRAYDKDTDEPIEGGRVEYFAFSDNPFRKSIKIPLGHHSRRYLLQPDGTYRIPVLPGRGIVTMMADDHMKYQRGSGAEKIKGRYNHTYAFPTVPYMLAAMNFHVLAEVNPAEDAKSIQLDFPFEVGRSLKVKVVDQNGKPVQGGQYVGLMDAFHTWQSFNRDELEIRGYRNEKPRRVQVFHEGSKQVGYLFIQGKNPTNLVIRLEPWAEITGRFVDVSGVPKARAQIGNVYESMLDNPEIVSLPPNIRKQTGNMLGFDTDEEGRFTIIGLLPGKKHRISASETRKNGNGYYLGDFEISPPLKPGEVRDLGDIQFKQKGAE</sequence>
<name>A0A518IFC8_9PLAN</name>
<dbReference type="OrthoDB" id="256352at2"/>
<dbReference type="Pfam" id="PF05569">
    <property type="entry name" value="Peptidase_M56"/>
    <property type="match status" value="1"/>
</dbReference>
<dbReference type="KEGG" id="gfm:Enr17x_38550"/>
<dbReference type="AlphaFoldDB" id="A0A518IFC8"/>
<protein>
    <submittedName>
        <fullName evidence="3">Regulatory protein BlaR1</fullName>
    </submittedName>
</protein>
<keyword evidence="4" id="KW-1185">Reference proteome</keyword>
<dbReference type="RefSeq" id="WP_145311193.1">
    <property type="nucleotide sequence ID" value="NZ_CP037452.1"/>
</dbReference>
<proteinExistence type="predicted"/>
<accession>A0A518IFC8</accession>
<dbReference type="CDD" id="cd07341">
    <property type="entry name" value="M56_BlaR1_MecR1_like"/>
    <property type="match status" value="1"/>
</dbReference>
<evidence type="ECO:0000259" key="2">
    <source>
        <dbReference type="Pfam" id="PF05569"/>
    </source>
</evidence>
<dbReference type="Proteomes" id="UP000318313">
    <property type="component" value="Chromosome"/>
</dbReference>
<keyword evidence="1" id="KW-1133">Transmembrane helix</keyword>
<reference evidence="3 4" key="1">
    <citation type="submission" date="2019-03" db="EMBL/GenBank/DDBJ databases">
        <title>Deep-cultivation of Planctomycetes and their phenomic and genomic characterization uncovers novel biology.</title>
        <authorList>
            <person name="Wiegand S."/>
            <person name="Jogler M."/>
            <person name="Boedeker C."/>
            <person name="Pinto D."/>
            <person name="Vollmers J."/>
            <person name="Rivas-Marin E."/>
            <person name="Kohn T."/>
            <person name="Peeters S.H."/>
            <person name="Heuer A."/>
            <person name="Rast P."/>
            <person name="Oberbeckmann S."/>
            <person name="Bunk B."/>
            <person name="Jeske O."/>
            <person name="Meyerdierks A."/>
            <person name="Storesund J.E."/>
            <person name="Kallscheuer N."/>
            <person name="Luecker S."/>
            <person name="Lage O.M."/>
            <person name="Pohl T."/>
            <person name="Merkel B.J."/>
            <person name="Hornburger P."/>
            <person name="Mueller R.-W."/>
            <person name="Bruemmer F."/>
            <person name="Labrenz M."/>
            <person name="Spormann A.M."/>
            <person name="Op den Camp H."/>
            <person name="Overmann J."/>
            <person name="Amann R."/>
            <person name="Jetten M.S.M."/>
            <person name="Mascher T."/>
            <person name="Medema M.H."/>
            <person name="Devos D.P."/>
            <person name="Kaster A.-K."/>
            <person name="Ovreas L."/>
            <person name="Rohde M."/>
            <person name="Galperin M.Y."/>
            <person name="Jogler C."/>
        </authorList>
    </citation>
    <scope>NUCLEOTIDE SEQUENCE [LARGE SCALE GENOMIC DNA]</scope>
    <source>
        <strain evidence="3 4">Enr17</strain>
    </source>
</reference>
<organism evidence="3 4">
    <name type="scientific">Gimesia fumaroli</name>
    <dbReference type="NCBI Taxonomy" id="2527976"/>
    <lineage>
        <taxon>Bacteria</taxon>
        <taxon>Pseudomonadati</taxon>
        <taxon>Planctomycetota</taxon>
        <taxon>Planctomycetia</taxon>
        <taxon>Planctomycetales</taxon>
        <taxon>Planctomycetaceae</taxon>
        <taxon>Gimesia</taxon>
    </lineage>
</organism>
<evidence type="ECO:0000256" key="1">
    <source>
        <dbReference type="SAM" id="Phobius"/>
    </source>
</evidence>
<feature type="transmembrane region" description="Helical" evidence="1">
    <location>
        <begin position="158"/>
        <end position="180"/>
    </location>
</feature>
<gene>
    <name evidence="3" type="primary">blaR1_10</name>
    <name evidence="3" type="ORF">Enr17x_38550</name>
</gene>
<dbReference type="InterPro" id="IPR008969">
    <property type="entry name" value="CarboxyPept-like_regulatory"/>
</dbReference>
<feature type="transmembrane region" description="Helical" evidence="1">
    <location>
        <begin position="6"/>
        <end position="30"/>
    </location>
</feature>
<dbReference type="InterPro" id="IPR052173">
    <property type="entry name" value="Beta-lactam_resp_regulator"/>
</dbReference>
<feature type="transmembrane region" description="Helical" evidence="1">
    <location>
        <begin position="364"/>
        <end position="385"/>
    </location>
</feature>
<dbReference type="SUPFAM" id="SSF49464">
    <property type="entry name" value="Carboxypeptidase regulatory domain-like"/>
    <property type="match status" value="2"/>
</dbReference>
<feature type="transmembrane region" description="Helical" evidence="1">
    <location>
        <begin position="42"/>
        <end position="65"/>
    </location>
</feature>
<dbReference type="PANTHER" id="PTHR34978">
    <property type="entry name" value="POSSIBLE SENSOR-TRANSDUCER PROTEIN BLAR"/>
    <property type="match status" value="1"/>
</dbReference>
<dbReference type="InterPro" id="IPR008756">
    <property type="entry name" value="Peptidase_M56"/>
</dbReference>
<keyword evidence="1" id="KW-0472">Membrane</keyword>
<dbReference type="PANTHER" id="PTHR34978:SF3">
    <property type="entry name" value="SLR0241 PROTEIN"/>
    <property type="match status" value="1"/>
</dbReference>
<evidence type="ECO:0000313" key="4">
    <source>
        <dbReference type="Proteomes" id="UP000318313"/>
    </source>
</evidence>